<keyword evidence="2" id="KW-1185">Reference proteome</keyword>
<dbReference type="AlphaFoldDB" id="A0A835AX47"/>
<dbReference type="Proteomes" id="UP000636709">
    <property type="component" value="Unassembled WGS sequence"/>
</dbReference>
<evidence type="ECO:0000313" key="2">
    <source>
        <dbReference type="Proteomes" id="UP000636709"/>
    </source>
</evidence>
<comment type="caution">
    <text evidence="1">The sequence shown here is derived from an EMBL/GenBank/DDBJ whole genome shotgun (WGS) entry which is preliminary data.</text>
</comment>
<gene>
    <name evidence="1" type="ORF">HU200_047290</name>
</gene>
<organism evidence="1 2">
    <name type="scientific">Digitaria exilis</name>
    <dbReference type="NCBI Taxonomy" id="1010633"/>
    <lineage>
        <taxon>Eukaryota</taxon>
        <taxon>Viridiplantae</taxon>
        <taxon>Streptophyta</taxon>
        <taxon>Embryophyta</taxon>
        <taxon>Tracheophyta</taxon>
        <taxon>Spermatophyta</taxon>
        <taxon>Magnoliopsida</taxon>
        <taxon>Liliopsida</taxon>
        <taxon>Poales</taxon>
        <taxon>Poaceae</taxon>
        <taxon>PACMAD clade</taxon>
        <taxon>Panicoideae</taxon>
        <taxon>Panicodae</taxon>
        <taxon>Paniceae</taxon>
        <taxon>Anthephorinae</taxon>
        <taxon>Digitaria</taxon>
    </lineage>
</organism>
<accession>A0A835AX47</accession>
<sequence length="57" mass="6450">MITTLLGTPLNAIKSLVQLVFWETWKERNARVFGHHSVPAETTVANIKDEVVAWMKA</sequence>
<dbReference type="EMBL" id="JACEFO010002177">
    <property type="protein sequence ID" value="KAF8675800.1"/>
    <property type="molecule type" value="Genomic_DNA"/>
</dbReference>
<protein>
    <submittedName>
        <fullName evidence="1">Uncharacterized protein</fullName>
    </submittedName>
</protein>
<proteinExistence type="predicted"/>
<name>A0A835AX47_9POAL</name>
<reference evidence="1" key="1">
    <citation type="submission" date="2020-07" db="EMBL/GenBank/DDBJ databases">
        <title>Genome sequence and genetic diversity analysis of an under-domesticated orphan crop, white fonio (Digitaria exilis).</title>
        <authorList>
            <person name="Bennetzen J.L."/>
            <person name="Chen S."/>
            <person name="Ma X."/>
            <person name="Wang X."/>
            <person name="Yssel A.E.J."/>
            <person name="Chaluvadi S.R."/>
            <person name="Johnson M."/>
            <person name="Gangashetty P."/>
            <person name="Hamidou F."/>
            <person name="Sanogo M.D."/>
            <person name="Zwaenepoel A."/>
            <person name="Wallace J."/>
            <person name="Van De Peer Y."/>
            <person name="Van Deynze A."/>
        </authorList>
    </citation>
    <scope>NUCLEOTIDE SEQUENCE</scope>
    <source>
        <tissue evidence="1">Leaves</tissue>
    </source>
</reference>
<evidence type="ECO:0000313" key="1">
    <source>
        <dbReference type="EMBL" id="KAF8675800.1"/>
    </source>
</evidence>
<dbReference type="OrthoDB" id="682412at2759"/>